<dbReference type="AlphaFoldDB" id="A0A9N9NCR1"/>
<protein>
    <submittedName>
        <fullName evidence="1">13904_t:CDS:1</fullName>
    </submittedName>
</protein>
<comment type="caution">
    <text evidence="1">The sequence shown here is derived from an EMBL/GenBank/DDBJ whole genome shotgun (WGS) entry which is preliminary data.</text>
</comment>
<proteinExistence type="predicted"/>
<keyword evidence="2" id="KW-1185">Reference proteome</keyword>
<reference evidence="1" key="1">
    <citation type="submission" date="2021-06" db="EMBL/GenBank/DDBJ databases">
        <authorList>
            <person name="Kallberg Y."/>
            <person name="Tangrot J."/>
            <person name="Rosling A."/>
        </authorList>
    </citation>
    <scope>NUCLEOTIDE SEQUENCE</scope>
    <source>
        <strain evidence="1">IN212</strain>
    </source>
</reference>
<accession>A0A9N9NCR1</accession>
<feature type="non-terminal residue" evidence="1">
    <location>
        <position position="1"/>
    </location>
</feature>
<organism evidence="1 2">
    <name type="scientific">Racocetra fulgida</name>
    <dbReference type="NCBI Taxonomy" id="60492"/>
    <lineage>
        <taxon>Eukaryota</taxon>
        <taxon>Fungi</taxon>
        <taxon>Fungi incertae sedis</taxon>
        <taxon>Mucoromycota</taxon>
        <taxon>Glomeromycotina</taxon>
        <taxon>Glomeromycetes</taxon>
        <taxon>Diversisporales</taxon>
        <taxon>Gigasporaceae</taxon>
        <taxon>Racocetra</taxon>
    </lineage>
</organism>
<dbReference type="Proteomes" id="UP000789396">
    <property type="component" value="Unassembled WGS sequence"/>
</dbReference>
<dbReference type="EMBL" id="CAJVPZ010026387">
    <property type="protein sequence ID" value="CAG8725459.1"/>
    <property type="molecule type" value="Genomic_DNA"/>
</dbReference>
<evidence type="ECO:0000313" key="1">
    <source>
        <dbReference type="EMBL" id="CAG8725459.1"/>
    </source>
</evidence>
<feature type="non-terminal residue" evidence="1">
    <location>
        <position position="146"/>
    </location>
</feature>
<gene>
    <name evidence="1" type="ORF">RFULGI_LOCUS11753</name>
</gene>
<name>A0A9N9NCR1_9GLOM</name>
<dbReference type="OrthoDB" id="2445154at2759"/>
<evidence type="ECO:0000313" key="2">
    <source>
        <dbReference type="Proteomes" id="UP000789396"/>
    </source>
</evidence>
<sequence length="146" mass="17326">PYKTIPYNIVFRQLPYSNTNISAILNNNDYKNDIENDNYQDLYEENDDYQNLFEENDQNSLEENNDHQNLFEENNQNSFEEKDKSNNYFSDKESIKLECSKFANNIKLNNTKSEVIVISDSESDITTYKKGKQQAYKYSIKPQKNE</sequence>